<feature type="transmembrane region" description="Helical" evidence="6">
    <location>
        <begin position="87"/>
        <end position="106"/>
    </location>
</feature>
<dbReference type="Proteomes" id="UP000092462">
    <property type="component" value="Unassembled WGS sequence"/>
</dbReference>
<evidence type="ECO:0000256" key="1">
    <source>
        <dbReference type="ARBA" id="ARBA00004651"/>
    </source>
</evidence>
<name>A0A3F2ZE82_PHLPP</name>
<feature type="transmembrane region" description="Helical" evidence="6">
    <location>
        <begin position="263"/>
        <end position="287"/>
    </location>
</feature>
<accession>A0A3F2ZE82</accession>
<feature type="transmembrane region" description="Helical" evidence="6">
    <location>
        <begin position="12"/>
        <end position="32"/>
    </location>
</feature>
<dbReference type="EnsemblMetazoa" id="PPAI013145-RA">
    <property type="protein sequence ID" value="PPAI013145-PA"/>
    <property type="gene ID" value="PPAI013145"/>
</dbReference>
<feature type="transmembrane region" description="Helical" evidence="6">
    <location>
        <begin position="178"/>
        <end position="207"/>
    </location>
</feature>
<comment type="function">
    <text evidence="6">Gustatory receptor which mediates acceptance or avoidance behavior, depending on its substrates.</text>
</comment>
<dbReference type="EMBL" id="AJVK01022307">
    <property type="status" value="NOT_ANNOTATED_CDS"/>
    <property type="molecule type" value="Genomic_DNA"/>
</dbReference>
<keyword evidence="4 6" id="KW-1133">Transmembrane helix</keyword>
<evidence type="ECO:0000256" key="5">
    <source>
        <dbReference type="ARBA" id="ARBA00023136"/>
    </source>
</evidence>
<sequence>MESHFEMVSMPRWIFFGFRTIYIVNSVTENFVGMRILVFNKKLDSYEISKPKLIYFIIFNGCLVSYFPFSVYRIFGALPLNHNRLVTFTLFIMTIFLFIISLTMLVRHLTDLKRRRNMFNQSLKFFNQVRDMLIDYESDLKIVLWFIYLRIGICQICSIILTLTNINEVVSAFNYQLMVHFIIVSVPYLIQNAILSNFFAALLRIYFFFRQINRNLEHIAQKLKDNRDLTEYQRITLCCELSDFVDRLAFSHRSLCQSTKDLLYLYSLQILFCLLTLFFGIVFQTYFVVLWIKLFFGGFIEGYSGSLSATFFIITAFTELLLQGIVSSKLNFESARAGKLLHKISVVNTDVRLQRSVHTFSLQIIQETAKVSICGFFNLDIPFISSVSKNIFLEIILITKEWS</sequence>
<evidence type="ECO:0000313" key="8">
    <source>
        <dbReference type="Proteomes" id="UP000092462"/>
    </source>
</evidence>
<proteinExistence type="inferred from homology"/>
<evidence type="ECO:0000256" key="3">
    <source>
        <dbReference type="ARBA" id="ARBA00022692"/>
    </source>
</evidence>
<comment type="similarity">
    <text evidence="6">Belongs to the insect chemoreceptor superfamily. Gustatory receptor (GR) family.</text>
</comment>
<protein>
    <recommendedName>
        <fullName evidence="6">Gustatory receptor</fullName>
    </recommendedName>
</protein>
<dbReference type="GO" id="GO:0007165">
    <property type="term" value="P:signal transduction"/>
    <property type="evidence" value="ECO:0007669"/>
    <property type="project" value="UniProtKB-KW"/>
</dbReference>
<feature type="transmembrane region" description="Helical" evidence="6">
    <location>
        <begin position="53"/>
        <end position="75"/>
    </location>
</feature>
<dbReference type="InterPro" id="IPR013604">
    <property type="entry name" value="7TM_chemorcpt"/>
</dbReference>
<keyword evidence="6" id="KW-0675">Receptor</keyword>
<keyword evidence="8" id="KW-1185">Reference proteome</keyword>
<comment type="subcellular location">
    <subcellularLocation>
        <location evidence="1 6">Cell membrane</location>
        <topology evidence="1 6">Multi-pass membrane protein</topology>
    </subcellularLocation>
</comment>
<evidence type="ECO:0000313" key="7">
    <source>
        <dbReference type="EnsemblMetazoa" id="PPAI013145-PA"/>
    </source>
</evidence>
<keyword evidence="6" id="KW-0807">Transducer</keyword>
<dbReference type="Pfam" id="PF08395">
    <property type="entry name" value="7tm_7"/>
    <property type="match status" value="1"/>
</dbReference>
<keyword evidence="2 6" id="KW-1003">Cell membrane</keyword>
<feature type="transmembrane region" description="Helical" evidence="6">
    <location>
        <begin position="142"/>
        <end position="166"/>
    </location>
</feature>
<dbReference type="GO" id="GO:0050909">
    <property type="term" value="P:sensory perception of taste"/>
    <property type="evidence" value="ECO:0007669"/>
    <property type="project" value="InterPro"/>
</dbReference>
<evidence type="ECO:0000256" key="2">
    <source>
        <dbReference type="ARBA" id="ARBA00022475"/>
    </source>
</evidence>
<dbReference type="AlphaFoldDB" id="A0A3F2ZE82"/>
<dbReference type="VEuPathDB" id="VectorBase:PPAI013145"/>
<reference evidence="7" key="1">
    <citation type="submission" date="2022-08" db="UniProtKB">
        <authorList>
            <consortium name="EnsemblMetazoa"/>
        </authorList>
    </citation>
    <scope>IDENTIFICATION</scope>
    <source>
        <strain evidence="7">Israel</strain>
    </source>
</reference>
<evidence type="ECO:0000256" key="4">
    <source>
        <dbReference type="ARBA" id="ARBA00022989"/>
    </source>
</evidence>
<evidence type="ECO:0000256" key="6">
    <source>
        <dbReference type="RuleBase" id="RU363108"/>
    </source>
</evidence>
<keyword evidence="5 6" id="KW-0472">Membrane</keyword>
<organism evidence="7 8">
    <name type="scientific">Phlebotomus papatasi</name>
    <name type="common">Sandfly</name>
    <dbReference type="NCBI Taxonomy" id="29031"/>
    <lineage>
        <taxon>Eukaryota</taxon>
        <taxon>Metazoa</taxon>
        <taxon>Ecdysozoa</taxon>
        <taxon>Arthropoda</taxon>
        <taxon>Hexapoda</taxon>
        <taxon>Insecta</taxon>
        <taxon>Pterygota</taxon>
        <taxon>Neoptera</taxon>
        <taxon>Endopterygota</taxon>
        <taxon>Diptera</taxon>
        <taxon>Nematocera</taxon>
        <taxon>Psychodoidea</taxon>
        <taxon>Psychodidae</taxon>
        <taxon>Phlebotomus</taxon>
        <taxon>Phlebotomus</taxon>
    </lineage>
</organism>
<keyword evidence="3 6" id="KW-0812">Transmembrane</keyword>
<dbReference type="GO" id="GO:0005886">
    <property type="term" value="C:plasma membrane"/>
    <property type="evidence" value="ECO:0007669"/>
    <property type="project" value="UniProtKB-SubCell"/>
</dbReference>
<feature type="transmembrane region" description="Helical" evidence="6">
    <location>
        <begin position="307"/>
        <end position="326"/>
    </location>
</feature>